<accession>A0A377U0D0</accession>
<protein>
    <submittedName>
        <fullName evidence="1">Uncharacterized protein</fullName>
    </submittedName>
</protein>
<proteinExistence type="predicted"/>
<gene>
    <name evidence="1" type="ORF">NCTC9140_06097</name>
</gene>
<evidence type="ECO:0000313" key="2">
    <source>
        <dbReference type="Proteomes" id="UP000254938"/>
    </source>
</evidence>
<reference evidence="1 2" key="1">
    <citation type="submission" date="2018-06" db="EMBL/GenBank/DDBJ databases">
        <authorList>
            <consortium name="Pathogen Informatics"/>
            <person name="Doyle S."/>
        </authorList>
    </citation>
    <scope>NUCLEOTIDE SEQUENCE [LARGE SCALE GENOMIC DNA]</scope>
    <source>
        <strain evidence="1 2">NCTC9140</strain>
    </source>
</reference>
<name>A0A377U0D0_KLEPN</name>
<dbReference type="EMBL" id="UGKQ01000007">
    <property type="protein sequence ID" value="STS84304.1"/>
    <property type="molecule type" value="Genomic_DNA"/>
</dbReference>
<sequence length="69" mass="7705">MTPDAGEAVCLQLHLNRQAVGFGLRGMLLLLADLRLNAQQFLYVMTHFMSMTYPWAKSPSAPSLFFISS</sequence>
<evidence type="ECO:0000313" key="1">
    <source>
        <dbReference type="EMBL" id="STS84304.1"/>
    </source>
</evidence>
<organism evidence="1 2">
    <name type="scientific">Klebsiella pneumoniae</name>
    <dbReference type="NCBI Taxonomy" id="573"/>
    <lineage>
        <taxon>Bacteria</taxon>
        <taxon>Pseudomonadati</taxon>
        <taxon>Pseudomonadota</taxon>
        <taxon>Gammaproteobacteria</taxon>
        <taxon>Enterobacterales</taxon>
        <taxon>Enterobacteriaceae</taxon>
        <taxon>Klebsiella/Raoultella group</taxon>
        <taxon>Klebsiella</taxon>
        <taxon>Klebsiella pneumoniae complex</taxon>
    </lineage>
</organism>
<dbReference type="Proteomes" id="UP000254938">
    <property type="component" value="Unassembled WGS sequence"/>
</dbReference>
<dbReference type="AlphaFoldDB" id="A0A377U0D0"/>